<comment type="function">
    <text evidence="12">Protein-lysine N-methyltransferase. Monomethylates PRMT5, modulating its transcriptional activity. May also act as a histone methyltransferase. Plays a critical role in cardiac development. Acts as a key epigenetic regulator of gene expression during cardiac development via its dual activities as a methyltransferase and negative regulator of HDAC1.</text>
</comment>
<evidence type="ECO:0000256" key="12">
    <source>
        <dbReference type="ARBA" id="ARBA00093423"/>
    </source>
</evidence>
<dbReference type="Pfam" id="PF00191">
    <property type="entry name" value="Annexin"/>
    <property type="match status" value="5"/>
</dbReference>
<proteinExistence type="inferred from homology"/>
<dbReference type="PROSITE" id="PS00223">
    <property type="entry name" value="ANNEXIN_1"/>
    <property type="match status" value="2"/>
</dbReference>
<dbReference type="InterPro" id="IPR001464">
    <property type="entry name" value="Annexin"/>
</dbReference>
<dbReference type="InterPro" id="IPR011990">
    <property type="entry name" value="TPR-like_helical_dom_sf"/>
</dbReference>
<feature type="domain" description="SET" evidence="15">
    <location>
        <begin position="682"/>
        <end position="960"/>
    </location>
</feature>
<dbReference type="GO" id="GO:0008270">
    <property type="term" value="F:zinc ion binding"/>
    <property type="evidence" value="ECO:0007669"/>
    <property type="project" value="UniProtKB-KW"/>
</dbReference>
<dbReference type="SUPFAM" id="SSF144232">
    <property type="entry name" value="HIT/MYND zinc finger-like"/>
    <property type="match status" value="1"/>
</dbReference>
<name>A0AAE1H0G0_9NEOP</name>
<keyword evidence="11 14" id="KW-0111">Calcium/phospholipid-binding</keyword>
<evidence type="ECO:0000256" key="5">
    <source>
        <dbReference type="ARBA" id="ARBA00022723"/>
    </source>
</evidence>
<dbReference type="InterPro" id="IPR052097">
    <property type="entry name" value="SET-MYND_domain_protein"/>
</dbReference>
<dbReference type="Gene3D" id="1.10.220.10">
    <property type="entry name" value="Annexin"/>
    <property type="match status" value="5"/>
</dbReference>
<reference evidence="17" key="2">
    <citation type="journal article" date="2023" name="BMC Genomics">
        <title>Pest status, molecular evolution, and epigenetic factors derived from the genome assembly of Frankliniella fusca, a thysanopteran phytovirus vector.</title>
        <authorList>
            <person name="Catto M.A."/>
            <person name="Labadie P.E."/>
            <person name="Jacobson A.L."/>
            <person name="Kennedy G.G."/>
            <person name="Srinivasan R."/>
            <person name="Hunt B.G."/>
        </authorList>
    </citation>
    <scope>NUCLEOTIDE SEQUENCE</scope>
    <source>
        <strain evidence="17">PL_HMW_Pooled</strain>
    </source>
</reference>
<keyword evidence="5" id="KW-0479">Metal-binding</keyword>
<dbReference type="InterPro" id="IPR037104">
    <property type="entry name" value="Annexin_sf"/>
</dbReference>
<dbReference type="GO" id="GO:0005634">
    <property type="term" value="C:nucleus"/>
    <property type="evidence" value="ECO:0007669"/>
    <property type="project" value="TreeGrafter"/>
</dbReference>
<dbReference type="PRINTS" id="PR00196">
    <property type="entry name" value="ANNEXIN"/>
</dbReference>
<gene>
    <name evidence="17" type="ORF">KUF71_021106</name>
</gene>
<protein>
    <recommendedName>
        <fullName evidence="14">Annexin</fullName>
    </recommendedName>
</protein>
<dbReference type="FunFam" id="1.10.220.10:FF:000010">
    <property type="entry name" value="Annexin"/>
    <property type="match status" value="1"/>
</dbReference>
<reference evidence="17" key="1">
    <citation type="submission" date="2021-07" db="EMBL/GenBank/DDBJ databases">
        <authorList>
            <person name="Catto M.A."/>
            <person name="Jacobson A."/>
            <person name="Kennedy G."/>
            <person name="Labadie P."/>
            <person name="Hunt B.G."/>
            <person name="Srinivasan R."/>
        </authorList>
    </citation>
    <scope>NUCLEOTIDE SEQUENCE</scope>
    <source>
        <strain evidence="17">PL_HMW_Pooled</strain>
        <tissue evidence="17">Head</tissue>
    </source>
</reference>
<evidence type="ECO:0000259" key="15">
    <source>
        <dbReference type="PROSITE" id="PS50280"/>
    </source>
</evidence>
<dbReference type="GO" id="GO:0005737">
    <property type="term" value="C:cytoplasm"/>
    <property type="evidence" value="ECO:0007669"/>
    <property type="project" value="TreeGrafter"/>
</dbReference>
<dbReference type="FunFam" id="1.10.220.10:FF:000001">
    <property type="entry name" value="Annexin"/>
    <property type="match status" value="1"/>
</dbReference>
<keyword evidence="7 13" id="KW-0863">Zinc-finger</keyword>
<dbReference type="Gene3D" id="1.25.40.10">
    <property type="entry name" value="Tetratricopeptide repeat domain"/>
    <property type="match status" value="1"/>
</dbReference>
<dbReference type="PROSITE" id="PS50280">
    <property type="entry name" value="SET"/>
    <property type="match status" value="1"/>
</dbReference>
<dbReference type="SUPFAM" id="SSF48452">
    <property type="entry name" value="TPR-like"/>
    <property type="match status" value="1"/>
</dbReference>
<dbReference type="InterPro" id="IPR044421">
    <property type="entry name" value="SMYD4_SET"/>
</dbReference>
<evidence type="ECO:0000256" key="1">
    <source>
        <dbReference type="ARBA" id="ARBA00007831"/>
    </source>
</evidence>
<evidence type="ECO:0000256" key="4">
    <source>
        <dbReference type="ARBA" id="ARBA00022691"/>
    </source>
</evidence>
<dbReference type="InterPro" id="IPR018502">
    <property type="entry name" value="Annexin_repeat"/>
</dbReference>
<keyword evidence="4" id="KW-0949">S-adenosyl-L-methionine</keyword>
<comment type="caution">
    <text evidence="17">The sequence shown here is derived from an EMBL/GenBank/DDBJ whole genome shotgun (WGS) entry which is preliminary data.</text>
</comment>
<dbReference type="SUPFAM" id="SSF47874">
    <property type="entry name" value="Annexin"/>
    <property type="match status" value="2"/>
</dbReference>
<dbReference type="InterPro" id="IPR001214">
    <property type="entry name" value="SET_dom"/>
</dbReference>
<keyword evidence="18" id="KW-1185">Reference proteome</keyword>
<evidence type="ECO:0000313" key="17">
    <source>
        <dbReference type="EMBL" id="KAK3911325.1"/>
    </source>
</evidence>
<keyword evidence="9 14" id="KW-0106">Calcium</keyword>
<evidence type="ECO:0000256" key="6">
    <source>
        <dbReference type="ARBA" id="ARBA00022737"/>
    </source>
</evidence>
<dbReference type="Gene3D" id="6.10.140.2220">
    <property type="match status" value="1"/>
</dbReference>
<evidence type="ECO:0000256" key="2">
    <source>
        <dbReference type="ARBA" id="ARBA00022603"/>
    </source>
</evidence>
<dbReference type="InterPro" id="IPR046341">
    <property type="entry name" value="SET_dom_sf"/>
</dbReference>
<feature type="domain" description="MYND-type" evidence="16">
    <location>
        <begin position="727"/>
        <end position="766"/>
    </location>
</feature>
<dbReference type="EMBL" id="JAHWGI010000256">
    <property type="protein sequence ID" value="KAK3911325.1"/>
    <property type="molecule type" value="Genomic_DNA"/>
</dbReference>
<evidence type="ECO:0000256" key="3">
    <source>
        <dbReference type="ARBA" id="ARBA00022679"/>
    </source>
</evidence>
<evidence type="ECO:0000256" key="13">
    <source>
        <dbReference type="PROSITE-ProRule" id="PRU00134"/>
    </source>
</evidence>
<evidence type="ECO:0000259" key="16">
    <source>
        <dbReference type="PROSITE" id="PS50865"/>
    </source>
</evidence>
<evidence type="ECO:0000256" key="14">
    <source>
        <dbReference type="RuleBase" id="RU003540"/>
    </source>
</evidence>
<keyword evidence="2" id="KW-0489">Methyltransferase</keyword>
<dbReference type="FunFam" id="1.10.220.10:FF:000004">
    <property type="entry name" value="Annexin"/>
    <property type="match status" value="1"/>
</dbReference>
<dbReference type="SUPFAM" id="SSF82199">
    <property type="entry name" value="SET domain"/>
    <property type="match status" value="1"/>
</dbReference>
<dbReference type="GO" id="GO:0005544">
    <property type="term" value="F:calcium-dependent phospholipid binding"/>
    <property type="evidence" value="ECO:0007669"/>
    <property type="project" value="UniProtKB-KW"/>
</dbReference>
<dbReference type="InterPro" id="IPR018252">
    <property type="entry name" value="Annexin_repeat_CS"/>
</dbReference>
<dbReference type="GO" id="GO:0008276">
    <property type="term" value="F:protein methyltransferase activity"/>
    <property type="evidence" value="ECO:0007669"/>
    <property type="project" value="UniProtKB-ARBA"/>
</dbReference>
<dbReference type="GO" id="GO:0032259">
    <property type="term" value="P:methylation"/>
    <property type="evidence" value="ECO:0007669"/>
    <property type="project" value="UniProtKB-KW"/>
</dbReference>
<dbReference type="Gene3D" id="2.170.270.10">
    <property type="entry name" value="SET domain"/>
    <property type="match status" value="1"/>
</dbReference>
<dbReference type="PANTHER" id="PTHR46165:SF7">
    <property type="entry name" value="SET AND MYND DOMAIN-CONTAINING PROTEIN 4"/>
    <property type="match status" value="1"/>
</dbReference>
<dbReference type="SMART" id="SM00335">
    <property type="entry name" value="ANX"/>
    <property type="match status" value="5"/>
</dbReference>
<dbReference type="Proteomes" id="UP001219518">
    <property type="component" value="Unassembled WGS sequence"/>
</dbReference>
<dbReference type="PANTHER" id="PTHR46165">
    <property type="entry name" value="SET AND MYND DOMAIN-CONTAINING PROTEIN 4"/>
    <property type="match status" value="1"/>
</dbReference>
<evidence type="ECO:0000256" key="7">
    <source>
        <dbReference type="ARBA" id="ARBA00022771"/>
    </source>
</evidence>
<dbReference type="PROSITE" id="PS51897">
    <property type="entry name" value="ANNEXIN_2"/>
    <property type="match status" value="5"/>
</dbReference>
<evidence type="ECO:0000256" key="9">
    <source>
        <dbReference type="ARBA" id="ARBA00022837"/>
    </source>
</evidence>
<evidence type="ECO:0000256" key="10">
    <source>
        <dbReference type="ARBA" id="ARBA00023216"/>
    </source>
</evidence>
<dbReference type="InterPro" id="IPR002893">
    <property type="entry name" value="Znf_MYND"/>
</dbReference>
<dbReference type="FunFam" id="1.10.220.10:FF:000002">
    <property type="entry name" value="Annexin"/>
    <property type="match status" value="1"/>
</dbReference>
<dbReference type="AlphaFoldDB" id="A0AAE1H0G0"/>
<dbReference type="PROSITE" id="PS50865">
    <property type="entry name" value="ZF_MYND_2"/>
    <property type="match status" value="1"/>
</dbReference>
<evidence type="ECO:0000256" key="11">
    <source>
        <dbReference type="ARBA" id="ARBA00023302"/>
    </source>
</evidence>
<dbReference type="Pfam" id="PF01753">
    <property type="entry name" value="zf-MYND"/>
    <property type="match status" value="1"/>
</dbReference>
<sequence>MGGVLVVVLSGSGSRHSIATIQPALVLQGADTVDSALKLSFPLYALPVQDNPTVTMSAYYPTQCTPTVYPADPFDAQADAETLRTAMKGFGTDEKAITDVLGRRSIVQRLEIAEAFKTMYGKDLIKEIKSEVGGNYETALVALLTPLPNYYASELHHAIAGMGTDEQALVEVLCTLSNYGIRTVAQDLVSELKSELGGILEDVIVALMTSLPEYYAKELHHAISGVGTDEQALVEVLCTLSNYGIRTVAATYEKLYERPLEKDLKGDTSGHFKRLLVSLCTANRDENVEIDPAAALADAEALLNAGENQWGTDESTFNMILVSRSYAHLRQVFKEYERLADHDIETAIKREFAGSMEDGFLSIAKCVKDKTAYFAERLHDAMAGAGTNDRTLIRIIVARSEIDLGDVKEAYFRMYDKTLEDRIESDCSGDYKKLLITLFVRFQAIMYLFDDTIFERLLDALKVGDRVVVTSHLFFEYKTNSERVALAYQLLEEENLLPTLEKSSGKSHKISEDLRKEGNRAFQKVQNLLAMQYYNRSLAAAPLNSKEYSLAIGNRSAVNWALGFYEACLCDIKQAFQTGYPEELRYKLLERQVKCCLNLGRKIEAASALKELEAQLKKEPEEKQNQHEGSLKAFHEELENLQNRLCSTADCPESSKTIWMVGCTERPSVSYGANEEIECASNCIALKYSDEKGRHLIATKYIRPGDVLLVEKPFASILLPKSMASHCYNCLARCLSPVPCLQCSQVLFCNEKCRSEAWERFHSIDCSLAPIISKRVGQMGLLALRVLLVASDKGKRVQQLFEEVENQRDSPDPRTRGFNENGLYGSTDYWPIFYLVGHTERRSNADLFRRSVTAACLLHCLEKFSDFFGNNVEDNLYFFCGGILLQHLQSLPCNAHEVSEMRVNCGAFESQEIGAAAYATLSLLNHSCDPNVVRHSYGDWAALRAIRPIKQGEEILDNYGYHHALHSVDYRQSQLSKQYFFSCCCEACQCSWPPYKEQPVTNPVFTCPQCGLVLNRDLQREGNLPCSCGSITSIEKLEHELNKSSVSFRKVLSNVLLGECFEGVPTSIVDHLILLSKYVKRPWKEFSECQETMKQCLSFQANHIVTN</sequence>
<dbReference type="CDD" id="cd10536">
    <property type="entry name" value="SET_SMYD4"/>
    <property type="match status" value="1"/>
</dbReference>
<dbReference type="GO" id="GO:0008170">
    <property type="term" value="F:N-methyltransferase activity"/>
    <property type="evidence" value="ECO:0007669"/>
    <property type="project" value="UniProtKB-ARBA"/>
</dbReference>
<evidence type="ECO:0000313" key="18">
    <source>
        <dbReference type="Proteomes" id="UP001219518"/>
    </source>
</evidence>
<dbReference type="Pfam" id="PF00856">
    <property type="entry name" value="SET"/>
    <property type="match status" value="1"/>
</dbReference>
<keyword evidence="8" id="KW-0862">Zinc</keyword>
<keyword evidence="10 14" id="KW-0041">Annexin</keyword>
<dbReference type="GO" id="GO:0005509">
    <property type="term" value="F:calcium ion binding"/>
    <property type="evidence" value="ECO:0007669"/>
    <property type="project" value="InterPro"/>
</dbReference>
<dbReference type="Gene3D" id="1.10.220.160">
    <property type="match status" value="1"/>
</dbReference>
<accession>A0AAE1H0G0</accession>
<dbReference type="SMART" id="SM00317">
    <property type="entry name" value="SET"/>
    <property type="match status" value="1"/>
</dbReference>
<organism evidence="17 18">
    <name type="scientific">Frankliniella fusca</name>
    <dbReference type="NCBI Taxonomy" id="407009"/>
    <lineage>
        <taxon>Eukaryota</taxon>
        <taxon>Metazoa</taxon>
        <taxon>Ecdysozoa</taxon>
        <taxon>Arthropoda</taxon>
        <taxon>Hexapoda</taxon>
        <taxon>Insecta</taxon>
        <taxon>Pterygota</taxon>
        <taxon>Neoptera</taxon>
        <taxon>Paraneoptera</taxon>
        <taxon>Thysanoptera</taxon>
        <taxon>Terebrantia</taxon>
        <taxon>Thripoidea</taxon>
        <taxon>Thripidae</taxon>
        <taxon>Frankliniella</taxon>
    </lineage>
</organism>
<keyword evidence="6 14" id="KW-0677">Repeat</keyword>
<comment type="similarity">
    <text evidence="1 14">Belongs to the annexin family.</text>
</comment>
<keyword evidence="3" id="KW-0808">Transferase</keyword>
<dbReference type="GO" id="GO:0008757">
    <property type="term" value="F:S-adenosylmethionine-dependent methyltransferase activity"/>
    <property type="evidence" value="ECO:0007669"/>
    <property type="project" value="UniProtKB-ARBA"/>
</dbReference>
<evidence type="ECO:0000256" key="8">
    <source>
        <dbReference type="ARBA" id="ARBA00022833"/>
    </source>
</evidence>
<dbReference type="GO" id="GO:0042826">
    <property type="term" value="F:histone deacetylase binding"/>
    <property type="evidence" value="ECO:0007669"/>
    <property type="project" value="TreeGrafter"/>
</dbReference>
<comment type="domain">
    <text evidence="14">A pair of annexin repeats may form one binding site for calcium and phospholipid.</text>
</comment>